<sequence>MCCEREENASMPGCVPISTVCYQSSEGSMQGKESVEKVSGDDYDDWPFSFGVEMQSQGNKRSLKPTMHTVTSQYSNAGRGKISKTAFLAAGRSSVIFKLCADSV</sequence>
<organism evidence="1">
    <name type="scientific">Timema tahoe</name>
    <dbReference type="NCBI Taxonomy" id="61484"/>
    <lineage>
        <taxon>Eukaryota</taxon>
        <taxon>Metazoa</taxon>
        <taxon>Ecdysozoa</taxon>
        <taxon>Arthropoda</taxon>
        <taxon>Hexapoda</taxon>
        <taxon>Insecta</taxon>
        <taxon>Pterygota</taxon>
        <taxon>Neoptera</taxon>
        <taxon>Polyneoptera</taxon>
        <taxon>Phasmatodea</taxon>
        <taxon>Timematodea</taxon>
        <taxon>Timematoidea</taxon>
        <taxon>Timematidae</taxon>
        <taxon>Timema</taxon>
    </lineage>
</organism>
<accession>A0A7R9ILI0</accession>
<reference evidence="1" key="1">
    <citation type="submission" date="2020-11" db="EMBL/GenBank/DDBJ databases">
        <authorList>
            <person name="Tran Van P."/>
        </authorList>
    </citation>
    <scope>NUCLEOTIDE SEQUENCE</scope>
</reference>
<evidence type="ECO:0000313" key="1">
    <source>
        <dbReference type="EMBL" id="CAD7460618.1"/>
    </source>
</evidence>
<dbReference type="AlphaFoldDB" id="A0A7R9ILI0"/>
<proteinExistence type="predicted"/>
<dbReference type="EMBL" id="OE003863">
    <property type="protein sequence ID" value="CAD7460618.1"/>
    <property type="molecule type" value="Genomic_DNA"/>
</dbReference>
<gene>
    <name evidence="1" type="ORF">TTEB3V08_LOCUS8541</name>
</gene>
<protein>
    <submittedName>
        <fullName evidence="1">Uncharacterized protein</fullName>
    </submittedName>
</protein>
<name>A0A7R9ILI0_9NEOP</name>